<feature type="region of interest" description="Disordered" evidence="5">
    <location>
        <begin position="295"/>
        <end position="317"/>
    </location>
</feature>
<evidence type="ECO:0000256" key="6">
    <source>
        <dbReference type="SAM" id="Phobius"/>
    </source>
</evidence>
<feature type="transmembrane region" description="Helical" evidence="6">
    <location>
        <begin position="43"/>
        <end position="68"/>
    </location>
</feature>
<sequence length="528" mass="55610">MTEEETANLKQQSACTNCKTDQQDADARSATELQPTLMKFGRFHAAICGLGFLTMVYATLITLSGMFLNLLPYNCSDGVNGSFLEADQIDNDEFLSSISQQYGLCQRQTGDLTNVAFFAGTIVGSLLGGPASDAIGRARCSLIGQALLVLASLASNYAPNLALHLAARCVAGCCLMPAQCAMQVYGCELHSDSHRSRFIAAWSTGISVGTLAAGGLAWATRHHQLYVLFSCCTAAPSLLLLGVCLPESPVWLAARGRHAAAEAALRRIALINGETVPSRTAASAAIEAVVAAPAVASDETETDEHKDEQSSENSSKKAGLVTRIRRVACALLRPLSILGLHGLCLGLNCVGFYFVLSRIIPNVCLYAAVLGATQLPYAFVLNIIPRRRGLIACGLLSALACLAFGGVAHFLPDWSILLAGLGVVGCFCSSAAFSLLVALSSEFFPTELRSTGLGLCVFSLRSGSALAPLVGFLSGGVPVQSLALACPLLLSNLVLGLALASQHRAKLRRLRQQRLDQPLRPLAAEALD</sequence>
<keyword evidence="3 6" id="KW-1133">Transmembrane helix</keyword>
<dbReference type="STRING" id="282301.A0A267H2Y6"/>
<feature type="transmembrane region" description="Helical" evidence="6">
    <location>
        <begin position="416"/>
        <end position="439"/>
    </location>
</feature>
<dbReference type="PROSITE" id="PS50850">
    <property type="entry name" value="MFS"/>
    <property type="match status" value="1"/>
</dbReference>
<dbReference type="InterPro" id="IPR011701">
    <property type="entry name" value="MFS"/>
</dbReference>
<comment type="subcellular location">
    <subcellularLocation>
        <location evidence="1">Membrane</location>
        <topology evidence="1">Multi-pass membrane protein</topology>
    </subcellularLocation>
</comment>
<feature type="transmembrane region" description="Helical" evidence="6">
    <location>
        <begin position="198"/>
        <end position="219"/>
    </location>
</feature>
<dbReference type="Pfam" id="PF00083">
    <property type="entry name" value="Sugar_tr"/>
    <property type="match status" value="1"/>
</dbReference>
<evidence type="ECO:0000256" key="1">
    <source>
        <dbReference type="ARBA" id="ARBA00004141"/>
    </source>
</evidence>
<protein>
    <recommendedName>
        <fullName evidence="7">Major facilitator superfamily (MFS) profile domain-containing protein</fullName>
    </recommendedName>
</protein>
<feature type="domain" description="Major facilitator superfamily (MFS) profile" evidence="7">
    <location>
        <begin position="58"/>
        <end position="504"/>
    </location>
</feature>
<dbReference type="SUPFAM" id="SSF103473">
    <property type="entry name" value="MFS general substrate transporter"/>
    <property type="match status" value="1"/>
</dbReference>
<evidence type="ECO:0000256" key="3">
    <source>
        <dbReference type="ARBA" id="ARBA00022989"/>
    </source>
</evidence>
<evidence type="ECO:0000256" key="4">
    <source>
        <dbReference type="ARBA" id="ARBA00023136"/>
    </source>
</evidence>
<dbReference type="AlphaFoldDB" id="A0A267H2Y6"/>
<evidence type="ECO:0000256" key="2">
    <source>
        <dbReference type="ARBA" id="ARBA00022692"/>
    </source>
</evidence>
<dbReference type="InterPro" id="IPR020846">
    <property type="entry name" value="MFS_dom"/>
</dbReference>
<feature type="transmembrane region" description="Helical" evidence="6">
    <location>
        <begin position="479"/>
        <end position="500"/>
    </location>
</feature>
<feature type="transmembrane region" description="Helical" evidence="6">
    <location>
        <begin position="112"/>
        <end position="130"/>
    </location>
</feature>
<feature type="transmembrane region" description="Helical" evidence="6">
    <location>
        <begin position="335"/>
        <end position="354"/>
    </location>
</feature>
<dbReference type="Proteomes" id="UP000215902">
    <property type="component" value="Unassembled WGS sequence"/>
</dbReference>
<organism evidence="8 9">
    <name type="scientific">Macrostomum lignano</name>
    <dbReference type="NCBI Taxonomy" id="282301"/>
    <lineage>
        <taxon>Eukaryota</taxon>
        <taxon>Metazoa</taxon>
        <taxon>Spiralia</taxon>
        <taxon>Lophotrochozoa</taxon>
        <taxon>Platyhelminthes</taxon>
        <taxon>Rhabditophora</taxon>
        <taxon>Macrostomorpha</taxon>
        <taxon>Macrostomida</taxon>
        <taxon>Macrostomidae</taxon>
        <taxon>Macrostomum</taxon>
    </lineage>
</organism>
<proteinExistence type="predicted"/>
<evidence type="ECO:0000256" key="5">
    <source>
        <dbReference type="SAM" id="MobiDB-lite"/>
    </source>
</evidence>
<dbReference type="OrthoDB" id="2544694at2759"/>
<keyword evidence="4 6" id="KW-0472">Membrane</keyword>
<dbReference type="InterPro" id="IPR036259">
    <property type="entry name" value="MFS_trans_sf"/>
</dbReference>
<gene>
    <name evidence="8" type="ORF">BOX15_Mlig031425g2</name>
</gene>
<keyword evidence="2 6" id="KW-0812">Transmembrane</keyword>
<accession>A0A267H2Y6</accession>
<feature type="transmembrane region" description="Helical" evidence="6">
    <location>
        <begin position="451"/>
        <end position="473"/>
    </location>
</feature>
<dbReference type="GO" id="GO:0022857">
    <property type="term" value="F:transmembrane transporter activity"/>
    <property type="evidence" value="ECO:0007669"/>
    <property type="project" value="InterPro"/>
</dbReference>
<evidence type="ECO:0000259" key="7">
    <source>
        <dbReference type="PROSITE" id="PS50850"/>
    </source>
</evidence>
<feature type="transmembrane region" description="Helical" evidence="6">
    <location>
        <begin position="225"/>
        <end position="245"/>
    </location>
</feature>
<feature type="transmembrane region" description="Helical" evidence="6">
    <location>
        <begin position="360"/>
        <end position="383"/>
    </location>
</feature>
<keyword evidence="9" id="KW-1185">Reference proteome</keyword>
<dbReference type="PANTHER" id="PTHR24064">
    <property type="entry name" value="SOLUTE CARRIER FAMILY 22 MEMBER"/>
    <property type="match status" value="1"/>
</dbReference>
<dbReference type="GO" id="GO:0016020">
    <property type="term" value="C:membrane"/>
    <property type="evidence" value="ECO:0007669"/>
    <property type="project" value="UniProtKB-SubCell"/>
</dbReference>
<dbReference type="InterPro" id="IPR005828">
    <property type="entry name" value="MFS_sugar_transport-like"/>
</dbReference>
<dbReference type="EMBL" id="NIVC01000042">
    <property type="protein sequence ID" value="PAA92670.1"/>
    <property type="molecule type" value="Genomic_DNA"/>
</dbReference>
<evidence type="ECO:0000313" key="8">
    <source>
        <dbReference type="EMBL" id="PAA92670.1"/>
    </source>
</evidence>
<feature type="transmembrane region" description="Helical" evidence="6">
    <location>
        <begin position="390"/>
        <end position="410"/>
    </location>
</feature>
<reference evidence="8 9" key="1">
    <citation type="submission" date="2017-06" db="EMBL/GenBank/DDBJ databases">
        <title>A platform for efficient transgenesis in Macrostomum lignano, a flatworm model organism for stem cell research.</title>
        <authorList>
            <person name="Berezikov E."/>
        </authorList>
    </citation>
    <scope>NUCLEOTIDE SEQUENCE [LARGE SCALE GENOMIC DNA]</scope>
    <source>
        <strain evidence="8">DV1</strain>
        <tissue evidence="8">Whole organism</tissue>
    </source>
</reference>
<dbReference type="Gene3D" id="1.20.1250.20">
    <property type="entry name" value="MFS general substrate transporter like domains"/>
    <property type="match status" value="1"/>
</dbReference>
<dbReference type="Pfam" id="PF07690">
    <property type="entry name" value="MFS_1"/>
    <property type="match status" value="1"/>
</dbReference>
<name>A0A267H2Y6_9PLAT</name>
<comment type="caution">
    <text evidence="8">The sequence shown here is derived from an EMBL/GenBank/DDBJ whole genome shotgun (WGS) entry which is preliminary data.</text>
</comment>
<evidence type="ECO:0000313" key="9">
    <source>
        <dbReference type="Proteomes" id="UP000215902"/>
    </source>
</evidence>